<reference evidence="1 2" key="1">
    <citation type="submission" date="2016-10" db="EMBL/GenBank/DDBJ databases">
        <title>Genome sequence of Planktotalea frisia SH6-1.</title>
        <authorList>
            <person name="Poehlein A."/>
            <person name="Bakenhus I."/>
            <person name="Voget S."/>
            <person name="Brinkhoff T."/>
            <person name="Simon M."/>
        </authorList>
    </citation>
    <scope>NUCLEOTIDE SEQUENCE [LARGE SCALE GENOMIC DNA]</scope>
    <source>
        <strain evidence="1 2">SH6-1</strain>
    </source>
</reference>
<dbReference type="AlphaFoldDB" id="A0A1L9NZB2"/>
<dbReference type="SUPFAM" id="SSF101386">
    <property type="entry name" value="all-alpha NTP pyrophosphatases"/>
    <property type="match status" value="1"/>
</dbReference>
<accession>A0A1L9NZB2</accession>
<dbReference type="STRING" id="696762.PFRI_11450"/>
<organism evidence="1 2">
    <name type="scientific">Planktotalea frisia</name>
    <dbReference type="NCBI Taxonomy" id="696762"/>
    <lineage>
        <taxon>Bacteria</taxon>
        <taxon>Pseudomonadati</taxon>
        <taxon>Pseudomonadota</taxon>
        <taxon>Alphaproteobacteria</taxon>
        <taxon>Rhodobacterales</taxon>
        <taxon>Paracoccaceae</taxon>
        <taxon>Planktotalea</taxon>
    </lineage>
</organism>
<dbReference type="Proteomes" id="UP000184514">
    <property type="component" value="Unassembled WGS sequence"/>
</dbReference>
<gene>
    <name evidence="1" type="ORF">PFRI_11450</name>
</gene>
<dbReference type="OrthoDB" id="9791898at2"/>
<evidence type="ECO:0008006" key="3">
    <source>
        <dbReference type="Google" id="ProtNLM"/>
    </source>
</evidence>
<dbReference type="RefSeq" id="WP_072629769.1">
    <property type="nucleotide sequence ID" value="NZ_MLCB01000091.1"/>
</dbReference>
<proteinExistence type="predicted"/>
<evidence type="ECO:0000313" key="1">
    <source>
        <dbReference type="EMBL" id="OJI94596.1"/>
    </source>
</evidence>
<dbReference type="EMBL" id="MLCB01000091">
    <property type="protein sequence ID" value="OJI94596.1"/>
    <property type="molecule type" value="Genomic_DNA"/>
</dbReference>
<sequence length="103" mass="11816">MLTELQKRFDKASLSYCDLHGLERDRDWVMLKLLEEVGELTQVWNTMTGRGRDKGLSDADLKLALASEVADALGMLFVFAHQHDLDLPDAILRKWRFDPQEIG</sequence>
<comment type="caution">
    <text evidence="1">The sequence shown here is derived from an EMBL/GenBank/DDBJ whole genome shotgun (WGS) entry which is preliminary data.</text>
</comment>
<name>A0A1L9NZB2_9RHOB</name>
<evidence type="ECO:0000313" key="2">
    <source>
        <dbReference type="Proteomes" id="UP000184514"/>
    </source>
</evidence>
<dbReference type="Gene3D" id="1.10.287.1080">
    <property type="entry name" value="MazG-like"/>
    <property type="match status" value="1"/>
</dbReference>
<protein>
    <recommendedName>
        <fullName evidence="3">MazG nucleotide pyrophosphohydrolase domain protein</fullName>
    </recommendedName>
</protein>
<keyword evidence="2" id="KW-1185">Reference proteome</keyword>